<sequence>MAWRFLSANNRNIARSIGDFPDARSCLSALRELTAGLGGADLRTVRNIQGMWCWRLRMGETELAISSHQYQRRIRAQGAALSFRDLAAKAGDPEDLRLVIFDRTKAGKPKSGNGFPQADSVRP</sequence>
<accession>A0ABY7B7N8</accession>
<protein>
    <recommendedName>
        <fullName evidence="3">DUF1508 domain-containing protein</fullName>
    </recommendedName>
</protein>
<evidence type="ECO:0008006" key="3">
    <source>
        <dbReference type="Google" id="ProtNLM"/>
    </source>
</evidence>
<keyword evidence="2" id="KW-1185">Reference proteome</keyword>
<organism evidence="1 2">
    <name type="scientific">Amycolatopsis cynarae</name>
    <dbReference type="NCBI Taxonomy" id="2995223"/>
    <lineage>
        <taxon>Bacteria</taxon>
        <taxon>Bacillati</taxon>
        <taxon>Actinomycetota</taxon>
        <taxon>Actinomycetes</taxon>
        <taxon>Pseudonocardiales</taxon>
        <taxon>Pseudonocardiaceae</taxon>
        <taxon>Amycolatopsis</taxon>
    </lineage>
</organism>
<evidence type="ECO:0000313" key="1">
    <source>
        <dbReference type="EMBL" id="WAL68351.1"/>
    </source>
</evidence>
<evidence type="ECO:0000313" key="2">
    <source>
        <dbReference type="Proteomes" id="UP001163203"/>
    </source>
</evidence>
<gene>
    <name evidence="1" type="ORF">ORV05_11465</name>
</gene>
<proteinExistence type="predicted"/>
<dbReference type="Proteomes" id="UP001163203">
    <property type="component" value="Chromosome"/>
</dbReference>
<dbReference type="Gene3D" id="2.30.29.80">
    <property type="match status" value="1"/>
</dbReference>
<dbReference type="RefSeq" id="WP_268758444.1">
    <property type="nucleotide sequence ID" value="NZ_CP113836.1"/>
</dbReference>
<dbReference type="EMBL" id="CP113836">
    <property type="protein sequence ID" value="WAL68351.1"/>
    <property type="molecule type" value="Genomic_DNA"/>
</dbReference>
<name>A0ABY7B7N8_9PSEU</name>
<reference evidence="1" key="1">
    <citation type="submission" date="2022-11" db="EMBL/GenBank/DDBJ databases">
        <authorList>
            <person name="Mo P."/>
        </authorList>
    </citation>
    <scope>NUCLEOTIDE SEQUENCE</scope>
    <source>
        <strain evidence="1">HUAS 11-8</strain>
    </source>
</reference>